<dbReference type="PROSITE" id="PS01079">
    <property type="entry name" value="MOCF_BIOSYNTHESIS_2"/>
    <property type="match status" value="1"/>
</dbReference>
<comment type="function">
    <text evidence="1 6">Catalyzes the insertion of molybdate into adenylated molybdopterin with the concomitant release of AMP.</text>
</comment>
<dbReference type="GO" id="GO:0006777">
    <property type="term" value="P:Mo-molybdopterin cofactor biosynthetic process"/>
    <property type="evidence" value="ECO:0007669"/>
    <property type="project" value="UniProtKB-UniRule"/>
</dbReference>
<dbReference type="EMBL" id="QTKU01000001">
    <property type="protein sequence ID" value="MBS8258895.1"/>
    <property type="molecule type" value="Genomic_DNA"/>
</dbReference>
<dbReference type="InterPro" id="IPR036688">
    <property type="entry name" value="MoeA_C_domain_IV_sf"/>
</dbReference>
<evidence type="ECO:0000313" key="8">
    <source>
        <dbReference type="EMBL" id="MBS8258895.1"/>
    </source>
</evidence>
<dbReference type="AlphaFoldDB" id="A0A944GRT2"/>
<dbReference type="Gene3D" id="2.40.340.10">
    <property type="entry name" value="MoeA, C-terminal, domain IV"/>
    <property type="match status" value="1"/>
</dbReference>
<dbReference type="InterPro" id="IPR005110">
    <property type="entry name" value="MoeA_linker/N"/>
</dbReference>
<dbReference type="Proteomes" id="UP000705379">
    <property type="component" value="Unassembled WGS sequence"/>
</dbReference>
<dbReference type="NCBIfam" id="TIGR00177">
    <property type="entry name" value="molyb_syn"/>
    <property type="match status" value="1"/>
</dbReference>
<gene>
    <name evidence="8" type="ORF">DYI23_01580</name>
</gene>
<evidence type="ECO:0000256" key="1">
    <source>
        <dbReference type="ARBA" id="ARBA00002901"/>
    </source>
</evidence>
<dbReference type="Pfam" id="PF00994">
    <property type="entry name" value="MoCF_biosynth"/>
    <property type="match status" value="1"/>
</dbReference>
<keyword evidence="6" id="KW-0500">Molybdenum</keyword>
<comment type="catalytic activity">
    <reaction evidence="5">
        <text>adenylyl-molybdopterin + molybdate = Mo-molybdopterin + AMP + H(+)</text>
        <dbReference type="Rhea" id="RHEA:35047"/>
        <dbReference type="ChEBI" id="CHEBI:15378"/>
        <dbReference type="ChEBI" id="CHEBI:36264"/>
        <dbReference type="ChEBI" id="CHEBI:62727"/>
        <dbReference type="ChEBI" id="CHEBI:71302"/>
        <dbReference type="ChEBI" id="CHEBI:456215"/>
        <dbReference type="EC" id="2.10.1.1"/>
    </reaction>
</comment>
<dbReference type="GO" id="GO:0061599">
    <property type="term" value="F:molybdopterin molybdotransferase activity"/>
    <property type="evidence" value="ECO:0007669"/>
    <property type="project" value="UniProtKB-UniRule"/>
</dbReference>
<evidence type="ECO:0000313" key="9">
    <source>
        <dbReference type="Proteomes" id="UP000705379"/>
    </source>
</evidence>
<dbReference type="RefSeq" id="WP_213214629.1">
    <property type="nucleotide sequence ID" value="NZ_QTKU01000001.1"/>
</dbReference>
<feature type="domain" description="MoaB/Mog" evidence="7">
    <location>
        <begin position="197"/>
        <end position="334"/>
    </location>
</feature>
<dbReference type="InterPro" id="IPR036135">
    <property type="entry name" value="MoeA_linker/N_sf"/>
</dbReference>
<dbReference type="Gene3D" id="3.40.980.10">
    <property type="entry name" value="MoaB/Mog-like domain"/>
    <property type="match status" value="1"/>
</dbReference>
<dbReference type="PANTHER" id="PTHR10192:SF5">
    <property type="entry name" value="GEPHYRIN"/>
    <property type="match status" value="1"/>
</dbReference>
<dbReference type="GO" id="GO:0005829">
    <property type="term" value="C:cytosol"/>
    <property type="evidence" value="ECO:0007669"/>
    <property type="project" value="TreeGrafter"/>
</dbReference>
<evidence type="ECO:0000256" key="5">
    <source>
        <dbReference type="ARBA" id="ARBA00047317"/>
    </source>
</evidence>
<dbReference type="Pfam" id="PF03454">
    <property type="entry name" value="MoeA_C"/>
    <property type="match status" value="1"/>
</dbReference>
<dbReference type="GO" id="GO:0046872">
    <property type="term" value="F:metal ion binding"/>
    <property type="evidence" value="ECO:0007669"/>
    <property type="project" value="UniProtKB-UniRule"/>
</dbReference>
<evidence type="ECO:0000256" key="4">
    <source>
        <dbReference type="ARBA" id="ARBA00023150"/>
    </source>
</evidence>
<dbReference type="Gene3D" id="3.90.105.10">
    <property type="entry name" value="Molybdopterin biosynthesis moea protein, domain 2"/>
    <property type="match status" value="1"/>
</dbReference>
<dbReference type="InterPro" id="IPR038987">
    <property type="entry name" value="MoeA-like"/>
</dbReference>
<dbReference type="SMART" id="SM00852">
    <property type="entry name" value="MoCF_biosynth"/>
    <property type="match status" value="1"/>
</dbReference>
<evidence type="ECO:0000259" key="7">
    <source>
        <dbReference type="SMART" id="SM00852"/>
    </source>
</evidence>
<evidence type="ECO:0000256" key="6">
    <source>
        <dbReference type="RuleBase" id="RU365090"/>
    </source>
</evidence>
<dbReference type="Pfam" id="PF03453">
    <property type="entry name" value="MoeA_N"/>
    <property type="match status" value="1"/>
</dbReference>
<comment type="pathway">
    <text evidence="2 6">Cofactor biosynthesis; molybdopterin biosynthesis.</text>
</comment>
<protein>
    <recommendedName>
        <fullName evidence="6">Molybdopterin molybdenumtransferase</fullName>
        <ecNumber evidence="6">2.10.1.1</ecNumber>
    </recommendedName>
</protein>
<keyword evidence="6" id="KW-0460">Magnesium</keyword>
<name>A0A944GRT2_9HYPH</name>
<proteinExistence type="inferred from homology"/>
<dbReference type="InterPro" id="IPR001453">
    <property type="entry name" value="MoaB/Mog_dom"/>
</dbReference>
<accession>A0A944GRT2</accession>
<comment type="caution">
    <text evidence="8">The sequence shown here is derived from an EMBL/GenBank/DDBJ whole genome shotgun (WGS) entry which is preliminary data.</text>
</comment>
<dbReference type="SUPFAM" id="SSF63867">
    <property type="entry name" value="MoeA C-terminal domain-like"/>
    <property type="match status" value="1"/>
</dbReference>
<reference evidence="8" key="1">
    <citation type="submission" date="2018-08" db="EMBL/GenBank/DDBJ databases">
        <authorList>
            <person name="Jin W."/>
            <person name="Wang H."/>
            <person name="Yang Y."/>
            <person name="Li M."/>
            <person name="Liu J."/>
        </authorList>
    </citation>
    <scope>NUCLEOTIDE SEQUENCE</scope>
    <source>
        <strain evidence="8">AESS21</strain>
    </source>
</reference>
<dbReference type="InterPro" id="IPR005111">
    <property type="entry name" value="MoeA_C_domain_IV"/>
</dbReference>
<dbReference type="SUPFAM" id="SSF53218">
    <property type="entry name" value="Molybdenum cofactor biosynthesis proteins"/>
    <property type="match status" value="1"/>
</dbReference>
<dbReference type="PANTHER" id="PTHR10192">
    <property type="entry name" value="MOLYBDOPTERIN BIOSYNTHESIS PROTEIN"/>
    <property type="match status" value="1"/>
</dbReference>
<evidence type="ECO:0000256" key="2">
    <source>
        <dbReference type="ARBA" id="ARBA00005046"/>
    </source>
</evidence>
<comment type="similarity">
    <text evidence="3 6">Belongs to the MoeA family.</text>
</comment>
<dbReference type="SUPFAM" id="SSF63882">
    <property type="entry name" value="MoeA N-terminal region -like"/>
    <property type="match status" value="1"/>
</dbReference>
<dbReference type="Gene3D" id="2.170.190.11">
    <property type="entry name" value="Molybdopterin biosynthesis moea protein, domain 3"/>
    <property type="match status" value="1"/>
</dbReference>
<dbReference type="InterPro" id="IPR008284">
    <property type="entry name" value="MoCF_biosynth_CS"/>
</dbReference>
<sequence length="420" mass="45835">MADTGKLLDDCFLHDRDRLRHHEALDILRERLSTVAGTIRIPLEETCGRILAEEIVAKRDVPQADNSAVDGYAFHFTDHDPAGGFFRLEQRIAAGHPSETEIGPWGAARIFTGAIMPPGCDTVAMQEDCELHDQDGQSFVIVPAGLKPGANCRKAGEDVVAGTVLLHPGHLLRPQDVAAIASTGQALVLVYEKLKIGLLSTGDEIRRPGTDLEAGEVYDSNHFLLRSLTETLPVEIEDLGVLKDDAAFIEEMLSNASEHCDVLLTTGGASRGEEDHVLHTLDRLGKRHMWQLAIKPGRPMMFGQIGSCVFLGLPGNPVAAMVCFLLYARPVLSVLGGGPFLEARRFQVPADFSVPRKKTDRREFYRGILASDETGRTIARKFERDGSGLITGLREADGLIEIPEDATSVERGSLVDFLPF</sequence>
<comment type="cofactor">
    <cofactor evidence="6">
        <name>Mg(2+)</name>
        <dbReference type="ChEBI" id="CHEBI:18420"/>
    </cofactor>
</comment>
<organism evidence="8 9">
    <name type="scientific">Roseibium polysiphoniae</name>
    <dbReference type="NCBI Taxonomy" id="2571221"/>
    <lineage>
        <taxon>Bacteria</taxon>
        <taxon>Pseudomonadati</taxon>
        <taxon>Pseudomonadota</taxon>
        <taxon>Alphaproteobacteria</taxon>
        <taxon>Hyphomicrobiales</taxon>
        <taxon>Stappiaceae</taxon>
        <taxon>Roseibium</taxon>
    </lineage>
</organism>
<evidence type="ECO:0000256" key="3">
    <source>
        <dbReference type="ARBA" id="ARBA00010763"/>
    </source>
</evidence>
<dbReference type="NCBIfam" id="NF045515">
    <property type="entry name" value="Glp_gephyrin"/>
    <property type="match status" value="1"/>
</dbReference>
<keyword evidence="6" id="KW-0479">Metal-binding</keyword>
<keyword evidence="6" id="KW-0808">Transferase</keyword>
<dbReference type="InterPro" id="IPR036425">
    <property type="entry name" value="MoaB/Mog-like_dom_sf"/>
</dbReference>
<reference evidence="8" key="2">
    <citation type="journal article" date="2021" name="Microorganisms">
        <title>Bacterial Dimethylsulfoniopropionate Biosynthesis in the East China Sea.</title>
        <authorList>
            <person name="Liu J."/>
            <person name="Zhang Y."/>
            <person name="Liu J."/>
            <person name="Zhong H."/>
            <person name="Williams B.T."/>
            <person name="Zheng Y."/>
            <person name="Curson A.R.J."/>
            <person name="Sun C."/>
            <person name="Sun H."/>
            <person name="Song D."/>
            <person name="Wagner Mackenzie B."/>
            <person name="Bermejo Martinez A."/>
            <person name="Todd J.D."/>
            <person name="Zhang X.H."/>
        </authorList>
    </citation>
    <scope>NUCLEOTIDE SEQUENCE</scope>
    <source>
        <strain evidence="8">AESS21</strain>
    </source>
</reference>
<keyword evidence="4 6" id="KW-0501">Molybdenum cofactor biosynthesis</keyword>
<dbReference type="CDD" id="cd00887">
    <property type="entry name" value="MoeA"/>
    <property type="match status" value="1"/>
</dbReference>
<dbReference type="EC" id="2.10.1.1" evidence="6"/>